<accession>K0TLU1</accession>
<protein>
    <submittedName>
        <fullName evidence="1">Uncharacterized protein</fullName>
    </submittedName>
</protein>
<sequence length="325" mass="35356">MVCGVVELATNDTGLRNFPLRISASMVAQITREHAAMRQMQHNRPQPAVAAIRPPTRLKIPFPGFGSYSYCFWPTDLEGVQGSTKALDSGPARLLSYLLARTVTRTAKSKVNIGVCTANASPLYSKLYVVAAAIVTLGHYDAPPARSPVPEIWADLSTYSRSTTDQPCSWLPPLAMSGGIRRTLRHSNRVPGKTWPKGLFLWLSACSLAMNMNLNLGILNNYPGGESDEPLAEAAPREIHVAVSSDVKHWRGMRATIASLFKNTESPESINVHVFVSTKNGAAPHRSRENSIVLANRGTIRVHAFTDGDIAPYVNSHYERAGGAI</sequence>
<organism evidence="1 2">
    <name type="scientific">Thalassiosira oceanica</name>
    <name type="common">Marine diatom</name>
    <dbReference type="NCBI Taxonomy" id="159749"/>
    <lineage>
        <taxon>Eukaryota</taxon>
        <taxon>Sar</taxon>
        <taxon>Stramenopiles</taxon>
        <taxon>Ochrophyta</taxon>
        <taxon>Bacillariophyta</taxon>
        <taxon>Coscinodiscophyceae</taxon>
        <taxon>Thalassiosirophycidae</taxon>
        <taxon>Thalassiosirales</taxon>
        <taxon>Thalassiosiraceae</taxon>
        <taxon>Thalassiosira</taxon>
    </lineage>
</organism>
<comment type="caution">
    <text evidence="1">The sequence shown here is derived from an EMBL/GenBank/DDBJ whole genome shotgun (WGS) entry which is preliminary data.</text>
</comment>
<dbReference type="EMBL" id="AGNL01002834">
    <property type="protein sequence ID" value="EJK75611.1"/>
    <property type="molecule type" value="Genomic_DNA"/>
</dbReference>
<evidence type="ECO:0000313" key="1">
    <source>
        <dbReference type="EMBL" id="EJK75611.1"/>
    </source>
</evidence>
<evidence type="ECO:0000313" key="2">
    <source>
        <dbReference type="Proteomes" id="UP000266841"/>
    </source>
</evidence>
<dbReference type="AlphaFoldDB" id="K0TLU1"/>
<name>K0TLU1_THAOC</name>
<keyword evidence="2" id="KW-1185">Reference proteome</keyword>
<dbReference type="OrthoDB" id="411524at2759"/>
<dbReference type="Proteomes" id="UP000266841">
    <property type="component" value="Unassembled WGS sequence"/>
</dbReference>
<gene>
    <name evidence="1" type="ORF">THAOC_02662</name>
</gene>
<reference evidence="1 2" key="1">
    <citation type="journal article" date="2012" name="Genome Biol.">
        <title>Genome and low-iron response of an oceanic diatom adapted to chronic iron limitation.</title>
        <authorList>
            <person name="Lommer M."/>
            <person name="Specht M."/>
            <person name="Roy A.S."/>
            <person name="Kraemer L."/>
            <person name="Andreson R."/>
            <person name="Gutowska M.A."/>
            <person name="Wolf J."/>
            <person name="Bergner S.V."/>
            <person name="Schilhabel M.B."/>
            <person name="Klostermeier U.C."/>
            <person name="Beiko R.G."/>
            <person name="Rosenstiel P."/>
            <person name="Hippler M."/>
            <person name="Laroche J."/>
        </authorList>
    </citation>
    <scope>NUCLEOTIDE SEQUENCE [LARGE SCALE GENOMIC DNA]</scope>
    <source>
        <strain evidence="1 2">CCMP1005</strain>
    </source>
</reference>
<proteinExistence type="predicted"/>